<organism evidence="7 8">
    <name type="scientific">Knoellia locipacati</name>
    <dbReference type="NCBI Taxonomy" id="882824"/>
    <lineage>
        <taxon>Bacteria</taxon>
        <taxon>Bacillati</taxon>
        <taxon>Actinomycetota</taxon>
        <taxon>Actinomycetes</taxon>
        <taxon>Micrococcales</taxon>
        <taxon>Intrasporangiaceae</taxon>
        <taxon>Knoellia</taxon>
    </lineage>
</organism>
<proteinExistence type="predicted"/>
<accession>A0A512SZD1</accession>
<name>A0A512SZD1_9MICO</name>
<comment type="subcellular location">
    <subcellularLocation>
        <location evidence="1">Cell membrane</location>
        <topology evidence="1">Multi-pass membrane protein</topology>
    </subcellularLocation>
</comment>
<dbReference type="Proteomes" id="UP000321793">
    <property type="component" value="Unassembled WGS sequence"/>
</dbReference>
<keyword evidence="2" id="KW-1003">Cell membrane</keyword>
<evidence type="ECO:0000256" key="4">
    <source>
        <dbReference type="ARBA" id="ARBA00022989"/>
    </source>
</evidence>
<sequence>MKRKKSWSELSPTQRRLVVLGAAVQVTLQGAALRDLRRRTPAEVKGPKWAWTCATFVNTVGPCAYFLFGRRGGLPALD</sequence>
<keyword evidence="8" id="KW-1185">Reference proteome</keyword>
<keyword evidence="3" id="KW-0812">Transmembrane</keyword>
<protein>
    <recommendedName>
        <fullName evidence="6">Cardiolipin synthase N-terminal domain-containing protein</fullName>
    </recommendedName>
</protein>
<evidence type="ECO:0000256" key="1">
    <source>
        <dbReference type="ARBA" id="ARBA00004651"/>
    </source>
</evidence>
<evidence type="ECO:0000259" key="6">
    <source>
        <dbReference type="Pfam" id="PF13396"/>
    </source>
</evidence>
<evidence type="ECO:0000313" key="8">
    <source>
        <dbReference type="Proteomes" id="UP000321793"/>
    </source>
</evidence>
<gene>
    <name evidence="7" type="ORF">KLO01_13520</name>
</gene>
<evidence type="ECO:0000256" key="2">
    <source>
        <dbReference type="ARBA" id="ARBA00022475"/>
    </source>
</evidence>
<comment type="caution">
    <text evidence="7">The sequence shown here is derived from an EMBL/GenBank/DDBJ whole genome shotgun (WGS) entry which is preliminary data.</text>
</comment>
<dbReference type="GO" id="GO:0005886">
    <property type="term" value="C:plasma membrane"/>
    <property type="evidence" value="ECO:0007669"/>
    <property type="project" value="UniProtKB-SubCell"/>
</dbReference>
<dbReference type="RefSeq" id="WP_147063448.1">
    <property type="nucleotide sequence ID" value="NZ_BAABDN010000001.1"/>
</dbReference>
<dbReference type="AlphaFoldDB" id="A0A512SZD1"/>
<dbReference type="EMBL" id="BKBA01000004">
    <property type="protein sequence ID" value="GEQ13305.1"/>
    <property type="molecule type" value="Genomic_DNA"/>
</dbReference>
<feature type="domain" description="Cardiolipin synthase N-terminal" evidence="6">
    <location>
        <begin position="32"/>
        <end position="70"/>
    </location>
</feature>
<evidence type="ECO:0000313" key="7">
    <source>
        <dbReference type="EMBL" id="GEQ13305.1"/>
    </source>
</evidence>
<evidence type="ECO:0000256" key="3">
    <source>
        <dbReference type="ARBA" id="ARBA00022692"/>
    </source>
</evidence>
<dbReference type="Pfam" id="PF13396">
    <property type="entry name" value="PLDc_N"/>
    <property type="match status" value="1"/>
</dbReference>
<dbReference type="OrthoDB" id="5125307at2"/>
<reference evidence="7 8" key="1">
    <citation type="submission" date="2019-07" db="EMBL/GenBank/DDBJ databases">
        <title>Whole genome shotgun sequence of Knoellia locipacati NBRC 109775.</title>
        <authorList>
            <person name="Hosoyama A."/>
            <person name="Uohara A."/>
            <person name="Ohji S."/>
            <person name="Ichikawa N."/>
        </authorList>
    </citation>
    <scope>NUCLEOTIDE SEQUENCE [LARGE SCALE GENOMIC DNA]</scope>
    <source>
        <strain evidence="7 8">NBRC 109775</strain>
    </source>
</reference>
<keyword evidence="4" id="KW-1133">Transmembrane helix</keyword>
<keyword evidence="5" id="KW-0472">Membrane</keyword>
<evidence type="ECO:0000256" key="5">
    <source>
        <dbReference type="ARBA" id="ARBA00023136"/>
    </source>
</evidence>
<dbReference type="InterPro" id="IPR027379">
    <property type="entry name" value="CLS_N"/>
</dbReference>